<accession>A0ABU5THX3</accession>
<protein>
    <submittedName>
        <fullName evidence="1">Class I SAM-dependent methyltransferase</fullName>
        <ecNumber evidence="1">2.1.1.-</ecNumber>
    </submittedName>
</protein>
<keyword evidence="2" id="KW-1185">Reference proteome</keyword>
<dbReference type="RefSeq" id="WP_323261382.1">
    <property type="nucleotide sequence ID" value="NZ_JAYGIE010000035.1"/>
</dbReference>
<reference evidence="1 2" key="1">
    <citation type="submission" date="2023-12" db="EMBL/GenBank/DDBJ databases">
        <title>Baltic Sea Cyanobacteria.</title>
        <authorList>
            <person name="Delbaje E."/>
            <person name="Fewer D.P."/>
            <person name="Shishido T.K."/>
        </authorList>
    </citation>
    <scope>NUCLEOTIDE SEQUENCE [LARGE SCALE GENOMIC DNA]</scope>
    <source>
        <strain evidence="1 2">UHCC 0370</strain>
    </source>
</reference>
<keyword evidence="1" id="KW-0489">Methyltransferase</keyword>
<evidence type="ECO:0000313" key="2">
    <source>
        <dbReference type="Proteomes" id="UP001301388"/>
    </source>
</evidence>
<organism evidence="1 2">
    <name type="scientific">Pseudanabaena galeata UHCC 0370</name>
    <dbReference type="NCBI Taxonomy" id="3110310"/>
    <lineage>
        <taxon>Bacteria</taxon>
        <taxon>Bacillati</taxon>
        <taxon>Cyanobacteriota</taxon>
        <taxon>Cyanophyceae</taxon>
        <taxon>Pseudanabaenales</taxon>
        <taxon>Pseudanabaenaceae</taxon>
        <taxon>Pseudanabaena</taxon>
    </lineage>
</organism>
<dbReference type="Proteomes" id="UP001301388">
    <property type="component" value="Unassembled WGS sequence"/>
</dbReference>
<dbReference type="GO" id="GO:0008168">
    <property type="term" value="F:methyltransferase activity"/>
    <property type="evidence" value="ECO:0007669"/>
    <property type="project" value="UniProtKB-KW"/>
</dbReference>
<dbReference type="InterPro" id="IPR029063">
    <property type="entry name" value="SAM-dependent_MTases_sf"/>
</dbReference>
<dbReference type="EMBL" id="JAYGIE010000035">
    <property type="protein sequence ID" value="MEA5477732.1"/>
    <property type="molecule type" value="Genomic_DNA"/>
</dbReference>
<proteinExistence type="predicted"/>
<dbReference type="PANTHER" id="PTHR43861">
    <property type="entry name" value="TRANS-ACONITATE 2-METHYLTRANSFERASE-RELATED"/>
    <property type="match status" value="1"/>
</dbReference>
<keyword evidence="1" id="KW-0808">Transferase</keyword>
<dbReference type="Pfam" id="PF13489">
    <property type="entry name" value="Methyltransf_23"/>
    <property type="match status" value="1"/>
</dbReference>
<dbReference type="CDD" id="cd02440">
    <property type="entry name" value="AdoMet_MTases"/>
    <property type="match status" value="1"/>
</dbReference>
<dbReference type="EC" id="2.1.1.-" evidence="1"/>
<evidence type="ECO:0000313" key="1">
    <source>
        <dbReference type="EMBL" id="MEA5477732.1"/>
    </source>
</evidence>
<comment type="caution">
    <text evidence="1">The sequence shown here is derived from an EMBL/GenBank/DDBJ whole genome shotgun (WGS) entry which is preliminary data.</text>
</comment>
<dbReference type="SUPFAM" id="SSF53335">
    <property type="entry name" value="S-adenosyl-L-methionine-dependent methyltransferases"/>
    <property type="match status" value="1"/>
</dbReference>
<sequence>MYQLCQMMNTNSTCEYFYKTAESGHHHHYIFPALKKLLSKIKTNENRQLRVLDIGCGNGSLSNLIAKEGYEVVGIEESLSGFTTAINSFPECKFIHANLYDIPYSDLGGDFDIVISAEVIEHLAYPRELIKSAKKCLKSNGLLILTTPYHGYFKNLALALTGKMDNHFTVLWDGGHIKFFSVKTLTKLLITEGFNNYQFEFAGRFPYLWKSMLVLASF</sequence>
<gene>
    <name evidence="1" type="ORF">VB774_08860</name>
</gene>
<name>A0ABU5THX3_9CYAN</name>
<dbReference type="GO" id="GO:0032259">
    <property type="term" value="P:methylation"/>
    <property type="evidence" value="ECO:0007669"/>
    <property type="project" value="UniProtKB-KW"/>
</dbReference>
<dbReference type="Gene3D" id="3.40.50.150">
    <property type="entry name" value="Vaccinia Virus protein VP39"/>
    <property type="match status" value="1"/>
</dbReference>